<dbReference type="Proteomes" id="UP000694864">
    <property type="component" value="Chromosome 15"/>
</dbReference>
<evidence type="ECO:0000313" key="2">
    <source>
        <dbReference type="Proteomes" id="UP000694864"/>
    </source>
</evidence>
<evidence type="ECO:0000313" key="3">
    <source>
        <dbReference type="RefSeq" id="XP_019092370.1"/>
    </source>
</evidence>
<reference evidence="2" key="1">
    <citation type="journal article" date="2014" name="Nat. Commun.">
        <title>The emerging biofuel crop Camelina sativa retains a highly undifferentiated hexaploid genome structure.</title>
        <authorList>
            <person name="Kagale S."/>
            <person name="Koh C."/>
            <person name="Nixon J."/>
            <person name="Bollina V."/>
            <person name="Clarke W.E."/>
            <person name="Tuteja R."/>
            <person name="Spillane C."/>
            <person name="Robinson S.J."/>
            <person name="Links M.G."/>
            <person name="Clarke C."/>
            <person name="Higgins E.E."/>
            <person name="Huebert T."/>
            <person name="Sharpe A.G."/>
            <person name="Parkin I.A."/>
        </authorList>
    </citation>
    <scope>NUCLEOTIDE SEQUENCE [LARGE SCALE GENOMIC DNA]</scope>
    <source>
        <strain evidence="2">cv. DH55</strain>
    </source>
</reference>
<protein>
    <submittedName>
        <fullName evidence="3">Uncharacterized protein LOC109129171</fullName>
    </submittedName>
</protein>
<evidence type="ECO:0000256" key="1">
    <source>
        <dbReference type="SAM" id="MobiDB-lite"/>
    </source>
</evidence>
<reference evidence="3" key="2">
    <citation type="submission" date="2025-08" db="UniProtKB">
        <authorList>
            <consortium name="RefSeq"/>
        </authorList>
    </citation>
    <scope>IDENTIFICATION</scope>
    <source>
        <tissue evidence="3">Leaf</tissue>
    </source>
</reference>
<feature type="compositionally biased region" description="Polar residues" evidence="1">
    <location>
        <begin position="118"/>
        <end position="140"/>
    </location>
</feature>
<sequence>MEVARSMMFHTNVPRRFWGDAVLAACYLINRIPTNILQDVSPFEVNYATNLRLKAPKQCSLDILLLKKGYYKKKNWEDLRDLPNPTSDRATNLRIILERLGVTNDRDAHHSPELNPPGESQPTIESSSREPQPQLDPTNHSNDEELNSHNLDDVDHPEETIDHEAEEDEAKEDDPEDNDHEEVIPLRRSQRLAVTPLRRSQRIASQHNRFDYNNMAVAYPIQAVRSLAHLPKDHQVFLGHIDKNWIPQTYDEAKEHKVWRDVVQDERMAMEKNHTWDEADLPKGKKAIRYI</sequence>
<feature type="compositionally biased region" description="Basic and acidic residues" evidence="1">
    <location>
        <begin position="141"/>
        <end position="163"/>
    </location>
</feature>
<gene>
    <name evidence="3" type="primary">LOC109129171</name>
</gene>
<organism evidence="2 3">
    <name type="scientific">Camelina sativa</name>
    <name type="common">False flax</name>
    <name type="synonym">Myagrum sativum</name>
    <dbReference type="NCBI Taxonomy" id="90675"/>
    <lineage>
        <taxon>Eukaryota</taxon>
        <taxon>Viridiplantae</taxon>
        <taxon>Streptophyta</taxon>
        <taxon>Embryophyta</taxon>
        <taxon>Tracheophyta</taxon>
        <taxon>Spermatophyta</taxon>
        <taxon>Magnoliopsida</taxon>
        <taxon>eudicotyledons</taxon>
        <taxon>Gunneridae</taxon>
        <taxon>Pentapetalae</taxon>
        <taxon>rosids</taxon>
        <taxon>malvids</taxon>
        <taxon>Brassicales</taxon>
        <taxon>Brassicaceae</taxon>
        <taxon>Camelineae</taxon>
        <taxon>Camelina</taxon>
    </lineage>
</organism>
<accession>A0ABM1R032</accession>
<feature type="region of interest" description="Disordered" evidence="1">
    <location>
        <begin position="104"/>
        <end position="189"/>
    </location>
</feature>
<name>A0ABM1R032_CAMSA</name>
<dbReference type="GeneID" id="109129171"/>
<keyword evidence="2" id="KW-1185">Reference proteome</keyword>
<proteinExistence type="predicted"/>
<dbReference type="RefSeq" id="XP_019092370.1">
    <property type="nucleotide sequence ID" value="XM_019236825.1"/>
</dbReference>
<feature type="compositionally biased region" description="Acidic residues" evidence="1">
    <location>
        <begin position="164"/>
        <end position="180"/>
    </location>
</feature>